<gene>
    <name evidence="6" type="ORF">AVDCRST_MAG85-2348</name>
</gene>
<dbReference type="Pfam" id="PF01339">
    <property type="entry name" value="CheB_methylest"/>
    <property type="match status" value="1"/>
</dbReference>
<sequence length="196" mass="19797">MDARTDEQHLIVAIVASVGGLEAVTSVLGALPRSFDASLIVLIHQQPDRVGHLVELLGRDCALPVLAAEHGARLRPGVVTVVPSGTHLLVTAGGGVALIESGKAPPSRPSADLLLSTLATAVGERAVALVLSGGGHDGATGATAVHVCGGTVLASDEATSTVFSMPSATITRDHTVDQVVPLHEAAEALVALVKDR</sequence>
<evidence type="ECO:0000313" key="6">
    <source>
        <dbReference type="EMBL" id="CAA9511113.1"/>
    </source>
</evidence>
<dbReference type="GO" id="GO:0006935">
    <property type="term" value="P:chemotaxis"/>
    <property type="evidence" value="ECO:0007669"/>
    <property type="project" value="UniProtKB-UniRule"/>
</dbReference>
<protein>
    <recommendedName>
        <fullName evidence="2">protein-glutamate methylesterase</fullName>
        <ecNumber evidence="2">3.1.1.61</ecNumber>
    </recommendedName>
</protein>
<comment type="catalytic activity">
    <reaction evidence="3">
        <text>[protein]-L-glutamate 5-O-methyl ester + H2O = L-glutamyl-[protein] + methanol + H(+)</text>
        <dbReference type="Rhea" id="RHEA:23236"/>
        <dbReference type="Rhea" id="RHEA-COMP:10208"/>
        <dbReference type="Rhea" id="RHEA-COMP:10311"/>
        <dbReference type="ChEBI" id="CHEBI:15377"/>
        <dbReference type="ChEBI" id="CHEBI:15378"/>
        <dbReference type="ChEBI" id="CHEBI:17790"/>
        <dbReference type="ChEBI" id="CHEBI:29973"/>
        <dbReference type="ChEBI" id="CHEBI:82795"/>
        <dbReference type="EC" id="3.1.1.61"/>
    </reaction>
</comment>
<dbReference type="PANTHER" id="PTHR42872">
    <property type="entry name" value="PROTEIN-GLUTAMATE METHYLESTERASE/PROTEIN-GLUTAMINE GLUTAMINASE"/>
    <property type="match status" value="1"/>
</dbReference>
<dbReference type="EMBL" id="CADCVT010000256">
    <property type="protein sequence ID" value="CAA9511113.1"/>
    <property type="molecule type" value="Genomic_DNA"/>
</dbReference>
<evidence type="ECO:0000259" key="5">
    <source>
        <dbReference type="PROSITE" id="PS50122"/>
    </source>
</evidence>
<feature type="active site" evidence="4">
    <location>
        <position position="44"/>
    </location>
</feature>
<dbReference type="InterPro" id="IPR035909">
    <property type="entry name" value="CheB_C"/>
</dbReference>
<dbReference type="EC" id="3.1.1.61" evidence="2"/>
<reference evidence="6" key="1">
    <citation type="submission" date="2020-02" db="EMBL/GenBank/DDBJ databases">
        <authorList>
            <person name="Meier V. D."/>
        </authorList>
    </citation>
    <scope>NUCLEOTIDE SEQUENCE</scope>
    <source>
        <strain evidence="6">AVDCRST_MAG85</strain>
    </source>
</reference>
<dbReference type="InterPro" id="IPR000673">
    <property type="entry name" value="Sig_transdc_resp-reg_Me-estase"/>
</dbReference>
<evidence type="ECO:0000256" key="2">
    <source>
        <dbReference type="ARBA" id="ARBA00039140"/>
    </source>
</evidence>
<dbReference type="GO" id="GO:0005737">
    <property type="term" value="C:cytoplasm"/>
    <property type="evidence" value="ECO:0007669"/>
    <property type="project" value="InterPro"/>
</dbReference>
<evidence type="ECO:0000256" key="1">
    <source>
        <dbReference type="ARBA" id="ARBA00022801"/>
    </source>
</evidence>
<proteinExistence type="predicted"/>
<evidence type="ECO:0000256" key="4">
    <source>
        <dbReference type="PROSITE-ProRule" id="PRU00050"/>
    </source>
</evidence>
<dbReference type="CDD" id="cd16433">
    <property type="entry name" value="CheB"/>
    <property type="match status" value="1"/>
</dbReference>
<dbReference type="GO" id="GO:0008984">
    <property type="term" value="F:protein-glutamate methylesterase activity"/>
    <property type="evidence" value="ECO:0007669"/>
    <property type="project" value="UniProtKB-EC"/>
</dbReference>
<dbReference type="PANTHER" id="PTHR42872:SF6">
    <property type="entry name" value="PROTEIN-GLUTAMATE METHYLESTERASE_PROTEIN-GLUTAMINE GLUTAMINASE"/>
    <property type="match status" value="1"/>
</dbReference>
<dbReference type="PROSITE" id="PS50122">
    <property type="entry name" value="CHEB"/>
    <property type="match status" value="1"/>
</dbReference>
<name>A0A6J4T1E1_9ACTN</name>
<dbReference type="SUPFAM" id="SSF52738">
    <property type="entry name" value="Methylesterase CheB, C-terminal domain"/>
    <property type="match status" value="1"/>
</dbReference>
<feature type="active site" evidence="4">
    <location>
        <position position="137"/>
    </location>
</feature>
<evidence type="ECO:0000256" key="3">
    <source>
        <dbReference type="ARBA" id="ARBA00048267"/>
    </source>
</evidence>
<keyword evidence="4" id="KW-0145">Chemotaxis</keyword>
<dbReference type="GO" id="GO:0000156">
    <property type="term" value="F:phosphorelay response regulator activity"/>
    <property type="evidence" value="ECO:0007669"/>
    <property type="project" value="InterPro"/>
</dbReference>
<feature type="active site" evidence="4">
    <location>
        <position position="17"/>
    </location>
</feature>
<keyword evidence="1 4" id="KW-0378">Hydrolase</keyword>
<dbReference type="Gene3D" id="3.40.50.180">
    <property type="entry name" value="Methylesterase CheB, C-terminal domain"/>
    <property type="match status" value="1"/>
</dbReference>
<organism evidence="6">
    <name type="scientific">uncultured Solirubrobacteraceae bacterium</name>
    <dbReference type="NCBI Taxonomy" id="1162706"/>
    <lineage>
        <taxon>Bacteria</taxon>
        <taxon>Bacillati</taxon>
        <taxon>Actinomycetota</taxon>
        <taxon>Thermoleophilia</taxon>
        <taxon>Solirubrobacterales</taxon>
        <taxon>Solirubrobacteraceae</taxon>
        <taxon>environmental samples</taxon>
    </lineage>
</organism>
<dbReference type="AlphaFoldDB" id="A0A6J4T1E1"/>
<accession>A0A6J4T1E1</accession>
<feature type="domain" description="CheB-type methylesterase" evidence="5">
    <location>
        <begin position="5"/>
        <end position="196"/>
    </location>
</feature>